<protein>
    <submittedName>
        <fullName evidence="1">Uncharacterized protein</fullName>
    </submittedName>
</protein>
<keyword evidence="2" id="KW-1185">Reference proteome</keyword>
<proteinExistence type="predicted"/>
<dbReference type="AlphaFoldDB" id="A0ABD3PQB8"/>
<comment type="caution">
    <text evidence="1">The sequence shown here is derived from an EMBL/GenBank/DDBJ whole genome shotgun (WGS) entry which is preliminary data.</text>
</comment>
<dbReference type="Proteomes" id="UP001516023">
    <property type="component" value="Unassembled WGS sequence"/>
</dbReference>
<reference evidence="1 2" key="1">
    <citation type="journal article" date="2020" name="G3 (Bethesda)">
        <title>Improved Reference Genome for Cyclotella cryptica CCMP332, a Model for Cell Wall Morphogenesis, Salinity Adaptation, and Lipid Production in Diatoms (Bacillariophyta).</title>
        <authorList>
            <person name="Roberts W.R."/>
            <person name="Downey K.M."/>
            <person name="Ruck E.C."/>
            <person name="Traller J.C."/>
            <person name="Alverson A.J."/>
        </authorList>
    </citation>
    <scope>NUCLEOTIDE SEQUENCE [LARGE SCALE GENOMIC DNA]</scope>
    <source>
        <strain evidence="1 2">CCMP332</strain>
    </source>
</reference>
<organism evidence="1 2">
    <name type="scientific">Cyclotella cryptica</name>
    <dbReference type="NCBI Taxonomy" id="29204"/>
    <lineage>
        <taxon>Eukaryota</taxon>
        <taxon>Sar</taxon>
        <taxon>Stramenopiles</taxon>
        <taxon>Ochrophyta</taxon>
        <taxon>Bacillariophyta</taxon>
        <taxon>Coscinodiscophyceae</taxon>
        <taxon>Thalassiosirophycidae</taxon>
        <taxon>Stephanodiscales</taxon>
        <taxon>Stephanodiscaceae</taxon>
        <taxon>Cyclotella</taxon>
    </lineage>
</organism>
<dbReference type="EMBL" id="JABMIG020000141">
    <property type="protein sequence ID" value="KAL3789411.1"/>
    <property type="molecule type" value="Genomic_DNA"/>
</dbReference>
<evidence type="ECO:0000313" key="2">
    <source>
        <dbReference type="Proteomes" id="UP001516023"/>
    </source>
</evidence>
<accession>A0ABD3PQB8</accession>
<name>A0ABD3PQB8_9STRA</name>
<gene>
    <name evidence="1" type="ORF">HJC23_001959</name>
</gene>
<evidence type="ECO:0000313" key="1">
    <source>
        <dbReference type="EMBL" id="KAL3789411.1"/>
    </source>
</evidence>
<sequence>MNGSNTAAGLMTQADYKLFQSMVEKIGFEDCDYISLERSYRFWNETFPGGKLHHVPIELHVPCRDPIDHIISSCSWNRFKLDCHDITDEELFRIVDSVCPVGKPRYNHILARDFDIKCFDFHKQFTKYIDYMSTRLHPRRFESVPFIPRENRRNNRNKSHECIWEREDLMQKVKAHLLSNENKMHHQYYQFCNKCIESEHDLTRSDGPYGK</sequence>